<dbReference type="OrthoDB" id="9812295at2"/>
<dbReference type="Pfam" id="PF03358">
    <property type="entry name" value="FMN_red"/>
    <property type="match status" value="1"/>
</dbReference>
<dbReference type="Proteomes" id="UP000309061">
    <property type="component" value="Chromosome"/>
</dbReference>
<dbReference type="InterPro" id="IPR005025">
    <property type="entry name" value="FMN_Rdtase-like_dom"/>
</dbReference>
<dbReference type="PANTHER" id="PTHR30543">
    <property type="entry name" value="CHROMATE REDUCTASE"/>
    <property type="match status" value="1"/>
</dbReference>
<accession>A0A6B8KK34</accession>
<dbReference type="AlphaFoldDB" id="A0A6B8KK34"/>
<keyword evidence="3" id="KW-1185">Reference proteome</keyword>
<evidence type="ECO:0000259" key="1">
    <source>
        <dbReference type="Pfam" id="PF03358"/>
    </source>
</evidence>
<dbReference type="GO" id="GO:0016491">
    <property type="term" value="F:oxidoreductase activity"/>
    <property type="evidence" value="ECO:0007669"/>
    <property type="project" value="InterPro"/>
</dbReference>
<name>A0A6B8KK34_9HYPH</name>
<proteinExistence type="predicted"/>
<dbReference type="GO" id="GO:0010181">
    <property type="term" value="F:FMN binding"/>
    <property type="evidence" value="ECO:0007669"/>
    <property type="project" value="TreeGrafter"/>
</dbReference>
<dbReference type="SUPFAM" id="SSF52218">
    <property type="entry name" value="Flavoproteins"/>
    <property type="match status" value="1"/>
</dbReference>
<dbReference type="Gene3D" id="3.40.50.360">
    <property type="match status" value="1"/>
</dbReference>
<dbReference type="KEGG" id="mhey:H2LOC_012910"/>
<sequence>MRILAFSGSLRTASSNAATLQAMSILAPPGVDIVLYEGLARLPHFNPDLDRSEAPELLPPQVRELRRQVGLASGLLISSPEYAHGVAGSFKNALDWLVASLEFPGKPVALINTAPRAVHSDAQLREILATMSARVIAGASITAPISGVGRNLDAQAIAADPELSRQLRQALGVFVEAVVAAPE</sequence>
<gene>
    <name evidence="2" type="ORF">H2LOC_012910</name>
</gene>
<dbReference type="InterPro" id="IPR029039">
    <property type="entry name" value="Flavoprotein-like_sf"/>
</dbReference>
<evidence type="ECO:0000313" key="3">
    <source>
        <dbReference type="Proteomes" id="UP000309061"/>
    </source>
</evidence>
<reference evidence="2 3" key="1">
    <citation type="submission" date="2019-11" db="EMBL/GenBank/DDBJ databases">
        <title>The genome sequence of Methylocystis heyeri.</title>
        <authorList>
            <person name="Oshkin I.Y."/>
            <person name="Miroshnikov K."/>
            <person name="Dedysh S.N."/>
        </authorList>
    </citation>
    <scope>NUCLEOTIDE SEQUENCE [LARGE SCALE GENOMIC DNA]</scope>
    <source>
        <strain evidence="2 3">H2</strain>
    </source>
</reference>
<feature type="domain" description="NADPH-dependent FMN reductase-like" evidence="1">
    <location>
        <begin position="1"/>
        <end position="140"/>
    </location>
</feature>
<protein>
    <submittedName>
        <fullName evidence="2">FMN reductase</fullName>
    </submittedName>
</protein>
<dbReference type="GO" id="GO:0005829">
    <property type="term" value="C:cytosol"/>
    <property type="evidence" value="ECO:0007669"/>
    <property type="project" value="TreeGrafter"/>
</dbReference>
<dbReference type="EMBL" id="CP046052">
    <property type="protein sequence ID" value="QGM48072.1"/>
    <property type="molecule type" value="Genomic_DNA"/>
</dbReference>
<dbReference type="PANTHER" id="PTHR30543:SF21">
    <property type="entry name" value="NAD(P)H-DEPENDENT FMN REDUCTASE LOT6"/>
    <property type="match status" value="1"/>
</dbReference>
<organism evidence="2 3">
    <name type="scientific">Methylocystis heyeri</name>
    <dbReference type="NCBI Taxonomy" id="391905"/>
    <lineage>
        <taxon>Bacteria</taxon>
        <taxon>Pseudomonadati</taxon>
        <taxon>Pseudomonadota</taxon>
        <taxon>Alphaproteobacteria</taxon>
        <taxon>Hyphomicrobiales</taxon>
        <taxon>Methylocystaceae</taxon>
        <taxon>Methylocystis</taxon>
    </lineage>
</organism>
<evidence type="ECO:0000313" key="2">
    <source>
        <dbReference type="EMBL" id="QGM48072.1"/>
    </source>
</evidence>
<dbReference type="InterPro" id="IPR050712">
    <property type="entry name" value="NAD(P)H-dep_reductase"/>
</dbReference>